<dbReference type="SMART" id="SM00034">
    <property type="entry name" value="CLECT"/>
    <property type="match status" value="1"/>
</dbReference>
<dbReference type="Gene3D" id="3.10.100.10">
    <property type="entry name" value="Mannose-Binding Protein A, subunit A"/>
    <property type="match status" value="1"/>
</dbReference>
<organism evidence="3 4">
    <name type="scientific">Angiostrongylus cantonensis</name>
    <name type="common">Rat lungworm</name>
    <dbReference type="NCBI Taxonomy" id="6313"/>
    <lineage>
        <taxon>Eukaryota</taxon>
        <taxon>Metazoa</taxon>
        <taxon>Ecdysozoa</taxon>
        <taxon>Nematoda</taxon>
        <taxon>Chromadorea</taxon>
        <taxon>Rhabditida</taxon>
        <taxon>Rhabditina</taxon>
        <taxon>Rhabditomorpha</taxon>
        <taxon>Strongyloidea</taxon>
        <taxon>Metastrongylidae</taxon>
        <taxon>Angiostrongylus</taxon>
    </lineage>
</organism>
<dbReference type="SUPFAM" id="SSF56436">
    <property type="entry name" value="C-type lectin-like"/>
    <property type="match status" value="1"/>
</dbReference>
<keyword evidence="1" id="KW-0732">Signal</keyword>
<evidence type="ECO:0000313" key="3">
    <source>
        <dbReference type="Proteomes" id="UP000035642"/>
    </source>
</evidence>
<protein>
    <submittedName>
        <fullName evidence="4">C-type lectin domain-containing protein</fullName>
    </submittedName>
</protein>
<feature type="domain" description="C-type lectin" evidence="2">
    <location>
        <begin position="170"/>
        <end position="330"/>
    </location>
</feature>
<keyword evidence="3" id="KW-1185">Reference proteome</keyword>
<dbReference type="Pfam" id="PF00059">
    <property type="entry name" value="Lectin_C"/>
    <property type="match status" value="1"/>
</dbReference>
<name>A0A0K0DFG7_ANGCA</name>
<evidence type="ECO:0000256" key="1">
    <source>
        <dbReference type="SAM" id="SignalP"/>
    </source>
</evidence>
<dbReference type="PRINTS" id="PR01217">
    <property type="entry name" value="PRICHEXTENSN"/>
</dbReference>
<accession>A0A0K0DFG7</accession>
<dbReference type="WBParaSite" id="ACAC_0000971001-mRNA-1">
    <property type="protein sequence ID" value="ACAC_0000971001-mRNA-1"/>
    <property type="gene ID" value="ACAC_0000971001"/>
</dbReference>
<feature type="chain" id="PRO_5007412775" evidence="1">
    <location>
        <begin position="18"/>
        <end position="335"/>
    </location>
</feature>
<feature type="signal peptide" evidence="1">
    <location>
        <begin position="1"/>
        <end position="17"/>
    </location>
</feature>
<dbReference type="InterPro" id="IPR001304">
    <property type="entry name" value="C-type_lectin-like"/>
</dbReference>
<sequence length="335" mass="36642">MIFKILLVAALYAFALGYPLQEGCECECCSPQEDPTTTTAATMAPDEPHCCDCCPSPTQTEPPTATTTTPAPEPLCCDCCPPPTQTEPPTTTTTTPAPEPLRCDCCPPPIQAEPPTTTTTPAPEPPCCYGCPSSYQADPPTTTESLRDQGGQVLATPKPEPSIGPKLLKCPPGYKRIAMSCYYVEKEQMVFYQAAMNCADMGAQLFVPQDISEWNEVMALAPPNFWTWTGLVKKGESQNPEWNGMVQSMDASLVYVLSDKFDNLMILSGPPHPEFHWCSPFRPWLVKPYSPLANGWTEFSKCAAYYNVGVDSSSYVYFYLCGSSFYSICETGLVQ</sequence>
<proteinExistence type="predicted"/>
<reference evidence="3" key="1">
    <citation type="submission" date="2012-09" db="EMBL/GenBank/DDBJ databases">
        <authorList>
            <person name="Martin A.A."/>
        </authorList>
    </citation>
    <scope>NUCLEOTIDE SEQUENCE</scope>
</reference>
<dbReference type="InterPro" id="IPR016187">
    <property type="entry name" value="CTDL_fold"/>
</dbReference>
<dbReference type="STRING" id="6313.A0A0K0DFG7"/>
<evidence type="ECO:0000259" key="2">
    <source>
        <dbReference type="SMART" id="SM00034"/>
    </source>
</evidence>
<dbReference type="Proteomes" id="UP000035642">
    <property type="component" value="Unassembled WGS sequence"/>
</dbReference>
<evidence type="ECO:0000313" key="4">
    <source>
        <dbReference type="WBParaSite" id="ACAC_0000971001-mRNA-1"/>
    </source>
</evidence>
<dbReference type="InterPro" id="IPR016186">
    <property type="entry name" value="C-type_lectin-like/link_sf"/>
</dbReference>
<reference evidence="4" key="2">
    <citation type="submission" date="2016-04" db="UniProtKB">
        <authorList>
            <consortium name="WormBaseParasite"/>
        </authorList>
    </citation>
    <scope>IDENTIFICATION</scope>
</reference>
<dbReference type="AlphaFoldDB" id="A0A0K0DFG7"/>